<comment type="subcellular location">
    <subcellularLocation>
        <location evidence="1">Secreted</location>
        <location evidence="1">Extracellular space</location>
    </subcellularLocation>
</comment>
<dbReference type="OrthoDB" id="64220at2759"/>
<organism evidence="8 9">
    <name type="scientific">Ceratitis capitata</name>
    <name type="common">Mediterranean fruit fly</name>
    <name type="synonym">Tephritis capitata</name>
    <dbReference type="NCBI Taxonomy" id="7213"/>
    <lineage>
        <taxon>Eukaryota</taxon>
        <taxon>Metazoa</taxon>
        <taxon>Ecdysozoa</taxon>
        <taxon>Arthropoda</taxon>
        <taxon>Hexapoda</taxon>
        <taxon>Insecta</taxon>
        <taxon>Pterygota</taxon>
        <taxon>Neoptera</taxon>
        <taxon>Endopterygota</taxon>
        <taxon>Diptera</taxon>
        <taxon>Brachycera</taxon>
        <taxon>Muscomorpha</taxon>
        <taxon>Tephritoidea</taxon>
        <taxon>Tephritidae</taxon>
        <taxon>Ceratitis</taxon>
        <taxon>Ceratitis</taxon>
    </lineage>
</organism>
<dbReference type="InterPro" id="IPR029062">
    <property type="entry name" value="Class_I_gatase-like"/>
</dbReference>
<dbReference type="InterPro" id="IPR011697">
    <property type="entry name" value="Peptidase_C26"/>
</dbReference>
<evidence type="ECO:0000313" key="9">
    <source>
        <dbReference type="Proteomes" id="UP000606786"/>
    </source>
</evidence>
<feature type="chain" id="PRO_5032568117" description="folate gamma-glutamyl hydrolase" evidence="7">
    <location>
        <begin position="28"/>
        <end position="101"/>
    </location>
</feature>
<dbReference type="AlphaFoldDB" id="A0A811V7Y9"/>
<accession>A0A811V7Y9</accession>
<dbReference type="Gene3D" id="3.40.50.880">
    <property type="match status" value="1"/>
</dbReference>
<evidence type="ECO:0000256" key="6">
    <source>
        <dbReference type="ARBA" id="ARBA00022801"/>
    </source>
</evidence>
<dbReference type="Proteomes" id="UP000606786">
    <property type="component" value="Unassembled WGS sequence"/>
</dbReference>
<evidence type="ECO:0000256" key="3">
    <source>
        <dbReference type="ARBA" id="ARBA00012886"/>
    </source>
</evidence>
<dbReference type="EC" id="3.4.19.9" evidence="3"/>
<dbReference type="GO" id="GO:0034722">
    <property type="term" value="F:gamma-glutamyl-peptidase activity"/>
    <property type="evidence" value="ECO:0007669"/>
    <property type="project" value="UniProtKB-EC"/>
</dbReference>
<dbReference type="InterPro" id="IPR015527">
    <property type="entry name" value="Pept_C26_g-glut_hydrolase"/>
</dbReference>
<dbReference type="PANTHER" id="PTHR11315:SF0">
    <property type="entry name" value="FOLATE GAMMA-GLUTAMYL HYDROLASE"/>
    <property type="match status" value="1"/>
</dbReference>
<feature type="signal peptide" evidence="7">
    <location>
        <begin position="1"/>
        <end position="27"/>
    </location>
</feature>
<name>A0A811V7Y9_CERCA</name>
<dbReference type="GO" id="GO:0046900">
    <property type="term" value="P:tetrahydrofolylpolyglutamate metabolic process"/>
    <property type="evidence" value="ECO:0007669"/>
    <property type="project" value="TreeGrafter"/>
</dbReference>
<protein>
    <recommendedName>
        <fullName evidence="3">folate gamma-glutamyl hydrolase</fullName>
        <ecNumber evidence="3">3.4.19.9</ecNumber>
    </recommendedName>
</protein>
<proteinExistence type="inferred from homology"/>
<keyword evidence="5 7" id="KW-0732">Signal</keyword>
<reference evidence="8" key="1">
    <citation type="submission" date="2020-11" db="EMBL/GenBank/DDBJ databases">
        <authorList>
            <person name="Whitehead M."/>
        </authorList>
    </citation>
    <scope>NUCLEOTIDE SEQUENCE</scope>
    <source>
        <strain evidence="8">EGII</strain>
    </source>
</reference>
<gene>
    <name evidence="8" type="ORF">CCAP1982_LOCUS14889</name>
</gene>
<evidence type="ECO:0000256" key="7">
    <source>
        <dbReference type="SAM" id="SignalP"/>
    </source>
</evidence>
<keyword evidence="6" id="KW-0378">Hydrolase</keyword>
<dbReference type="EMBL" id="CAJHJT010000034">
    <property type="protein sequence ID" value="CAD7006575.1"/>
    <property type="molecule type" value="Genomic_DNA"/>
</dbReference>
<evidence type="ECO:0000256" key="5">
    <source>
        <dbReference type="ARBA" id="ARBA00022729"/>
    </source>
</evidence>
<evidence type="ECO:0000313" key="8">
    <source>
        <dbReference type="EMBL" id="CAD7006575.1"/>
    </source>
</evidence>
<dbReference type="Pfam" id="PF07722">
    <property type="entry name" value="Peptidase_C26"/>
    <property type="match status" value="1"/>
</dbReference>
<dbReference type="GO" id="GO:0005773">
    <property type="term" value="C:vacuole"/>
    <property type="evidence" value="ECO:0007669"/>
    <property type="project" value="TreeGrafter"/>
</dbReference>
<evidence type="ECO:0000256" key="4">
    <source>
        <dbReference type="ARBA" id="ARBA00022525"/>
    </source>
</evidence>
<evidence type="ECO:0000256" key="1">
    <source>
        <dbReference type="ARBA" id="ARBA00004239"/>
    </source>
</evidence>
<keyword evidence="4" id="KW-0964">Secreted</keyword>
<keyword evidence="9" id="KW-1185">Reference proteome</keyword>
<sequence>MQSSRVIVAAAVLAALSILSTLNGAVARSGGRQVVNKYFDINDDAAVNVNAEYTRPIVGILTQEVSNFVRRHYTDKAYSSYIAASYVKFVEGAGGRVVPIW</sequence>
<comment type="caution">
    <text evidence="8">The sequence shown here is derived from an EMBL/GenBank/DDBJ whole genome shotgun (WGS) entry which is preliminary data.</text>
</comment>
<evidence type="ECO:0000256" key="2">
    <source>
        <dbReference type="ARBA" id="ARBA00011083"/>
    </source>
</evidence>
<dbReference type="PANTHER" id="PTHR11315">
    <property type="entry name" value="PROTEASE FAMILY C26 GAMMA-GLUTAMYL HYDROLASE"/>
    <property type="match status" value="1"/>
</dbReference>
<comment type="similarity">
    <text evidence="2">Belongs to the peptidase C26 family.</text>
</comment>
<dbReference type="GO" id="GO:0005576">
    <property type="term" value="C:extracellular region"/>
    <property type="evidence" value="ECO:0007669"/>
    <property type="project" value="UniProtKB-SubCell"/>
</dbReference>